<accession>A0A4R6UDM9</accession>
<evidence type="ECO:0000256" key="1">
    <source>
        <dbReference type="SAM" id="Phobius"/>
    </source>
</evidence>
<dbReference type="AlphaFoldDB" id="A0A4R6UDM9"/>
<keyword evidence="1" id="KW-0472">Membrane</keyword>
<gene>
    <name evidence="2" type="ORF">EV696_1317</name>
</gene>
<proteinExistence type="predicted"/>
<evidence type="ECO:0000313" key="3">
    <source>
        <dbReference type="Proteomes" id="UP000295375"/>
    </source>
</evidence>
<organism evidence="2 3">
    <name type="scientific">Permianibacter aggregans</name>
    <dbReference type="NCBI Taxonomy" id="1510150"/>
    <lineage>
        <taxon>Bacteria</taxon>
        <taxon>Pseudomonadati</taxon>
        <taxon>Pseudomonadota</taxon>
        <taxon>Gammaproteobacteria</taxon>
        <taxon>Pseudomonadales</taxon>
        <taxon>Pseudomonadaceae</taxon>
        <taxon>Permianibacter</taxon>
    </lineage>
</organism>
<name>A0A4R6UDM9_9GAMM</name>
<keyword evidence="1" id="KW-1133">Transmembrane helix</keyword>
<sequence>MKGEKDSSAKVISRMIVGLLGMGLLVLMIPTLIQHPTIESVYATAMIALLFLGYACGFEQKMLRLLKK</sequence>
<reference evidence="2 3" key="1">
    <citation type="submission" date="2019-03" db="EMBL/GenBank/DDBJ databases">
        <title>Genomic Encyclopedia of Type Strains, Phase IV (KMG-IV): sequencing the most valuable type-strain genomes for metagenomic binning, comparative biology and taxonomic classification.</title>
        <authorList>
            <person name="Goeker M."/>
        </authorList>
    </citation>
    <scope>NUCLEOTIDE SEQUENCE [LARGE SCALE GENOMIC DNA]</scope>
    <source>
        <strain evidence="2 3">DSM 103792</strain>
    </source>
</reference>
<evidence type="ECO:0000313" key="2">
    <source>
        <dbReference type="EMBL" id="TDQ43209.1"/>
    </source>
</evidence>
<keyword evidence="3" id="KW-1185">Reference proteome</keyword>
<comment type="caution">
    <text evidence="2">The sequence shown here is derived from an EMBL/GenBank/DDBJ whole genome shotgun (WGS) entry which is preliminary data.</text>
</comment>
<feature type="transmembrane region" description="Helical" evidence="1">
    <location>
        <begin position="40"/>
        <end position="58"/>
    </location>
</feature>
<protein>
    <submittedName>
        <fullName evidence="2">Uncharacterized protein</fullName>
    </submittedName>
</protein>
<dbReference type="EMBL" id="SNYM01000031">
    <property type="protein sequence ID" value="TDQ43209.1"/>
    <property type="molecule type" value="Genomic_DNA"/>
</dbReference>
<keyword evidence="1" id="KW-0812">Transmembrane</keyword>
<feature type="transmembrane region" description="Helical" evidence="1">
    <location>
        <begin position="12"/>
        <end position="34"/>
    </location>
</feature>
<dbReference type="RefSeq" id="WP_133593700.1">
    <property type="nucleotide sequence ID" value="NZ_CP037953.1"/>
</dbReference>
<dbReference type="Proteomes" id="UP000295375">
    <property type="component" value="Unassembled WGS sequence"/>
</dbReference>